<proteinExistence type="predicted"/>
<dbReference type="PANTHER" id="PTHR47326:SF1">
    <property type="entry name" value="HTH PSQ-TYPE DOMAIN-CONTAINING PROTEIN"/>
    <property type="match status" value="1"/>
</dbReference>
<dbReference type="Gene3D" id="3.30.420.10">
    <property type="entry name" value="Ribonuclease H-like superfamily/Ribonuclease H"/>
    <property type="match status" value="1"/>
</dbReference>
<dbReference type="AlphaFoldDB" id="A0A482VIB9"/>
<feature type="non-terminal residue" evidence="1">
    <location>
        <position position="1"/>
    </location>
</feature>
<name>A0A482VIB9_ASBVE</name>
<gene>
    <name evidence="1" type="ORF">BDFB_010835</name>
</gene>
<accession>A0A482VIB9</accession>
<protein>
    <submittedName>
        <fullName evidence="1">Uncharacterized protein</fullName>
    </submittedName>
</protein>
<organism evidence="1 2">
    <name type="scientific">Asbolus verrucosus</name>
    <name type="common">Desert ironclad beetle</name>
    <dbReference type="NCBI Taxonomy" id="1661398"/>
    <lineage>
        <taxon>Eukaryota</taxon>
        <taxon>Metazoa</taxon>
        <taxon>Ecdysozoa</taxon>
        <taxon>Arthropoda</taxon>
        <taxon>Hexapoda</taxon>
        <taxon>Insecta</taxon>
        <taxon>Pterygota</taxon>
        <taxon>Neoptera</taxon>
        <taxon>Endopterygota</taxon>
        <taxon>Coleoptera</taxon>
        <taxon>Polyphaga</taxon>
        <taxon>Cucujiformia</taxon>
        <taxon>Tenebrionidae</taxon>
        <taxon>Pimeliinae</taxon>
        <taxon>Asbolus</taxon>
    </lineage>
</organism>
<evidence type="ECO:0000313" key="2">
    <source>
        <dbReference type="Proteomes" id="UP000292052"/>
    </source>
</evidence>
<comment type="caution">
    <text evidence="1">The sequence shown here is derived from an EMBL/GenBank/DDBJ whole genome shotgun (WGS) entry which is preliminary data.</text>
</comment>
<evidence type="ECO:0000313" key="1">
    <source>
        <dbReference type="EMBL" id="RZC32433.1"/>
    </source>
</evidence>
<dbReference type="GO" id="GO:0003676">
    <property type="term" value="F:nucleic acid binding"/>
    <property type="evidence" value="ECO:0007669"/>
    <property type="project" value="InterPro"/>
</dbReference>
<dbReference type="OrthoDB" id="9971063at2759"/>
<dbReference type="InterPro" id="IPR036397">
    <property type="entry name" value="RNaseH_sf"/>
</dbReference>
<keyword evidence="2" id="KW-1185">Reference proteome</keyword>
<dbReference type="Proteomes" id="UP000292052">
    <property type="component" value="Unassembled WGS sequence"/>
</dbReference>
<reference evidence="1 2" key="1">
    <citation type="submission" date="2017-03" db="EMBL/GenBank/DDBJ databases">
        <title>Genome of the blue death feigning beetle - Asbolus verrucosus.</title>
        <authorList>
            <person name="Rider S.D."/>
        </authorList>
    </citation>
    <scope>NUCLEOTIDE SEQUENCE [LARGE SCALE GENOMIC DNA]</scope>
    <source>
        <strain evidence="1">Butters</strain>
        <tissue evidence="1">Head and leg muscle</tissue>
    </source>
</reference>
<feature type="non-terminal residue" evidence="1">
    <location>
        <position position="172"/>
    </location>
</feature>
<sequence>TRQRRRIATYTNNEIRVIEVIDNNPQFKSLEKEIMNDEFVSATSHFLKFVMFSDETKFCNNGAVNCHNCHYYALKNLRWIRQMRRIWFYMMLFHQILYEIPDLTLVDCFLWGVLKNKLYETRFQDMNTLKSRIRAACREIIPEILTRIRHSFVTLAQACLQNDGRDFEHLIH</sequence>
<dbReference type="PANTHER" id="PTHR47326">
    <property type="entry name" value="TRANSPOSABLE ELEMENT TC3 TRANSPOSASE-LIKE PROTEIN"/>
    <property type="match status" value="1"/>
</dbReference>
<dbReference type="EMBL" id="QDEB01097413">
    <property type="protein sequence ID" value="RZC32433.1"/>
    <property type="molecule type" value="Genomic_DNA"/>
</dbReference>